<dbReference type="InterPro" id="IPR011045">
    <property type="entry name" value="N2O_reductase_N"/>
</dbReference>
<dbReference type="InterPro" id="IPR015943">
    <property type="entry name" value="WD40/YVTN_repeat-like_dom_sf"/>
</dbReference>
<dbReference type="SUPFAM" id="SSF50974">
    <property type="entry name" value="Nitrous oxide reductase, N-terminal domain"/>
    <property type="match status" value="1"/>
</dbReference>
<dbReference type="Gene3D" id="2.130.10.10">
    <property type="entry name" value="YVTN repeat-like/Quinoprotein amine dehydrogenase"/>
    <property type="match status" value="1"/>
</dbReference>
<feature type="signal peptide" evidence="2">
    <location>
        <begin position="1"/>
        <end position="28"/>
    </location>
</feature>
<dbReference type="AlphaFoldDB" id="A0A4P6FFS8"/>
<gene>
    <name evidence="3" type="ORF">ET445_16855</name>
</gene>
<evidence type="ECO:0000313" key="3">
    <source>
        <dbReference type="EMBL" id="QAY74755.1"/>
    </source>
</evidence>
<proteinExistence type="predicted"/>
<keyword evidence="2" id="KW-0732">Signal</keyword>
<evidence type="ECO:0000313" key="4">
    <source>
        <dbReference type="Proteomes" id="UP000291259"/>
    </source>
</evidence>
<organism evidence="3 4">
    <name type="scientific">Agromyces protaetiae</name>
    <dbReference type="NCBI Taxonomy" id="2509455"/>
    <lineage>
        <taxon>Bacteria</taxon>
        <taxon>Bacillati</taxon>
        <taxon>Actinomycetota</taxon>
        <taxon>Actinomycetes</taxon>
        <taxon>Micrococcales</taxon>
        <taxon>Microbacteriaceae</taxon>
        <taxon>Agromyces</taxon>
    </lineage>
</organism>
<evidence type="ECO:0000256" key="1">
    <source>
        <dbReference type="SAM" id="MobiDB-lite"/>
    </source>
</evidence>
<protein>
    <submittedName>
        <fullName evidence="3">Uncharacterized protein</fullName>
    </submittedName>
</protein>
<dbReference type="OrthoDB" id="5185484at2"/>
<evidence type="ECO:0000256" key="2">
    <source>
        <dbReference type="SAM" id="SignalP"/>
    </source>
</evidence>
<accession>A0A4P6FFS8</accession>
<keyword evidence="4" id="KW-1185">Reference proteome</keyword>
<feature type="region of interest" description="Disordered" evidence="1">
    <location>
        <begin position="29"/>
        <end position="49"/>
    </location>
</feature>
<name>A0A4P6FFS8_9MICO</name>
<dbReference type="EMBL" id="CP035491">
    <property type="protein sequence ID" value="QAY74755.1"/>
    <property type="molecule type" value="Genomic_DNA"/>
</dbReference>
<dbReference type="RefSeq" id="WP_129192298.1">
    <property type="nucleotide sequence ID" value="NZ_CP035491.1"/>
</dbReference>
<reference evidence="3 4" key="1">
    <citation type="submission" date="2019-01" db="EMBL/GenBank/DDBJ databases">
        <title>Genome sequencing of strain FW100M-8.</title>
        <authorList>
            <person name="Heo J."/>
            <person name="Kim S.-J."/>
            <person name="Kim J.-S."/>
            <person name="Hong S.-B."/>
            <person name="Kwon S.-W."/>
        </authorList>
    </citation>
    <scope>NUCLEOTIDE SEQUENCE [LARGE SCALE GENOMIC DNA]</scope>
    <source>
        <strain evidence="3 4">FW100M-8</strain>
    </source>
</reference>
<feature type="compositionally biased region" description="Low complexity" evidence="1">
    <location>
        <begin position="29"/>
        <end position="39"/>
    </location>
</feature>
<dbReference type="KEGG" id="agf:ET445_16855"/>
<sequence>MNAVSVRRSCSVLGAIALLLTAAGCADGASGPSPSPTASEPEEPPDVDIGELGAESIEVEPFGDFLMSSGDLVWVSGVAPGIVAYDDTMSPVFQVETGTVWSALEFGHGYIWAAEAADDLQATALVRIAPADGTAVRFAVPSPGVPQESSIAVTEDAVWAGIPPAADGAWSLVGLDPESGAVVHTFDAGSDAIAAVRGGFGSLWVTRPTGVLARFDPGTGELVAEIELPPSSTFLSVGPDAVWVMDQRGRVSKVDPETNEVSATIDANPLGIIGGDIVATADAVWLQATSRLAVEIDPATNAVVQRLLPAEGSGSVAVTADGAVWITAHDVLKLYRIPPG</sequence>
<dbReference type="Proteomes" id="UP000291259">
    <property type="component" value="Chromosome"/>
</dbReference>
<feature type="chain" id="PRO_5020343974" evidence="2">
    <location>
        <begin position="29"/>
        <end position="340"/>
    </location>
</feature>
<dbReference type="PROSITE" id="PS51257">
    <property type="entry name" value="PROKAR_LIPOPROTEIN"/>
    <property type="match status" value="1"/>
</dbReference>
<feature type="compositionally biased region" description="Acidic residues" evidence="1">
    <location>
        <begin position="40"/>
        <end position="49"/>
    </location>
</feature>